<sequence length="130" mass="14164">MTLGRGRVTSVHTSRVSNYYKKTSRRVQCGGGRSATTECLPCKPEDLGSSPGSVTFSLHSSLVTTDETTFIYTFAGSVNSDGKCKGTSNSDPYGHWNDIIVQGFVVIYLSDYYATINLNFNKIQLRSGTS</sequence>
<comment type="caution">
    <text evidence="1">The sequence shown here is derived from an EMBL/GenBank/DDBJ whole genome shotgun (WGS) entry which is preliminary data.</text>
</comment>
<organism evidence="1 2">
    <name type="scientific">Trichomalopsis sarcophagae</name>
    <dbReference type="NCBI Taxonomy" id="543379"/>
    <lineage>
        <taxon>Eukaryota</taxon>
        <taxon>Metazoa</taxon>
        <taxon>Ecdysozoa</taxon>
        <taxon>Arthropoda</taxon>
        <taxon>Hexapoda</taxon>
        <taxon>Insecta</taxon>
        <taxon>Pterygota</taxon>
        <taxon>Neoptera</taxon>
        <taxon>Endopterygota</taxon>
        <taxon>Hymenoptera</taxon>
        <taxon>Apocrita</taxon>
        <taxon>Proctotrupomorpha</taxon>
        <taxon>Chalcidoidea</taxon>
        <taxon>Pteromalidae</taxon>
        <taxon>Pteromalinae</taxon>
        <taxon>Trichomalopsis</taxon>
    </lineage>
</organism>
<protein>
    <submittedName>
        <fullName evidence="1">Uncharacterized protein</fullName>
    </submittedName>
</protein>
<name>A0A232EU92_9HYME</name>
<reference evidence="1 2" key="1">
    <citation type="journal article" date="2017" name="Curr. Biol.">
        <title>The Evolution of Venom by Co-option of Single-Copy Genes.</title>
        <authorList>
            <person name="Martinson E.O."/>
            <person name="Mrinalini"/>
            <person name="Kelkar Y.D."/>
            <person name="Chang C.H."/>
            <person name="Werren J.H."/>
        </authorList>
    </citation>
    <scope>NUCLEOTIDE SEQUENCE [LARGE SCALE GENOMIC DNA]</scope>
    <source>
        <strain evidence="1 2">Alberta</strain>
        <tissue evidence="1">Whole body</tissue>
    </source>
</reference>
<dbReference type="Pfam" id="PF24664">
    <property type="entry name" value="Monjiviricetes_fusion"/>
    <property type="match status" value="1"/>
</dbReference>
<dbReference type="OrthoDB" id="7610447at2759"/>
<proteinExistence type="predicted"/>
<dbReference type="EMBL" id="NNAY01002154">
    <property type="protein sequence ID" value="OXU21923.1"/>
    <property type="molecule type" value="Genomic_DNA"/>
</dbReference>
<gene>
    <name evidence="1" type="ORF">TSAR_008109</name>
</gene>
<dbReference type="AlphaFoldDB" id="A0A232EU92"/>
<keyword evidence="2" id="KW-1185">Reference proteome</keyword>
<accession>A0A232EU92</accession>
<dbReference type="Proteomes" id="UP000215335">
    <property type="component" value="Unassembled WGS sequence"/>
</dbReference>
<evidence type="ECO:0000313" key="2">
    <source>
        <dbReference type="Proteomes" id="UP000215335"/>
    </source>
</evidence>
<evidence type="ECO:0000313" key="1">
    <source>
        <dbReference type="EMBL" id="OXU21923.1"/>
    </source>
</evidence>